<evidence type="ECO:0000256" key="1">
    <source>
        <dbReference type="SAM" id="MobiDB-lite"/>
    </source>
</evidence>
<feature type="domain" description="Transcription activator GCR1-like" evidence="2">
    <location>
        <begin position="107"/>
        <end position="169"/>
    </location>
</feature>
<dbReference type="PANTHER" id="PTHR37784">
    <property type="entry name" value="PROTEIN MSN1"/>
    <property type="match status" value="1"/>
</dbReference>
<dbReference type="InterPro" id="IPR022210">
    <property type="entry name" value="TF_GCR1-like"/>
</dbReference>
<dbReference type="AlphaFoldDB" id="A0A4T0I1W6"/>
<reference evidence="3 4" key="1">
    <citation type="submission" date="2019-03" db="EMBL/GenBank/DDBJ databases">
        <title>Sequencing 23 genomes of Wallemia ichthyophaga.</title>
        <authorList>
            <person name="Gostincar C."/>
        </authorList>
    </citation>
    <scope>NUCLEOTIDE SEQUENCE [LARGE SCALE GENOMIC DNA]</scope>
    <source>
        <strain evidence="3 4">EXF-8621</strain>
    </source>
</reference>
<dbReference type="GO" id="GO:0000978">
    <property type="term" value="F:RNA polymerase II cis-regulatory region sequence-specific DNA binding"/>
    <property type="evidence" value="ECO:0007669"/>
    <property type="project" value="TreeGrafter"/>
</dbReference>
<feature type="compositionally biased region" description="Basic and acidic residues" evidence="1">
    <location>
        <begin position="71"/>
        <end position="80"/>
    </location>
</feature>
<evidence type="ECO:0000313" key="3">
    <source>
        <dbReference type="EMBL" id="TIB12098.1"/>
    </source>
</evidence>
<dbReference type="EMBL" id="SPOF01000020">
    <property type="protein sequence ID" value="TIB12098.1"/>
    <property type="molecule type" value="Genomic_DNA"/>
</dbReference>
<organism evidence="3 4">
    <name type="scientific">Wallemia ichthyophaga</name>
    <dbReference type="NCBI Taxonomy" id="245174"/>
    <lineage>
        <taxon>Eukaryota</taxon>
        <taxon>Fungi</taxon>
        <taxon>Dikarya</taxon>
        <taxon>Basidiomycota</taxon>
        <taxon>Wallemiomycotina</taxon>
        <taxon>Wallemiomycetes</taxon>
        <taxon>Wallemiales</taxon>
        <taxon>Wallemiaceae</taxon>
        <taxon>Wallemia</taxon>
    </lineage>
</organism>
<dbReference type="PANTHER" id="PTHR37784:SF2">
    <property type="entry name" value="HIGH-OSMOLARITY-INDUCED TRANSCRIPTION PROTEIN 1"/>
    <property type="match status" value="1"/>
</dbReference>
<sequence length="268" mass="31014">MSDHSLRETLQFVLGEVAILHREVNSLREELGELKREHRGAMAPLPMSSIEDVASTPTNINMNMTMSQDTQDPHHTRPHDQPLLTQEEDQDALNRLRQLLQPQKATLKPTNDSVTELYEEYERGIHGNPSLRALESAFGNTWRSAPATNMAYSRRLVVVREIEKRARDYAHCDGRRDALVDDTYIYRAINELEDERRSSKLRMHAFIQRLKNKRDGGEWMDIRKLANLDRKMCKATMVRDLSESLDTPHAAQIHTHTLLRRLDCNVIL</sequence>
<accession>A0A4T0I1W6</accession>
<comment type="caution">
    <text evidence="3">The sequence shown here is derived from an EMBL/GenBank/DDBJ whole genome shotgun (WGS) entry which is preliminary data.</text>
</comment>
<proteinExistence type="predicted"/>
<name>A0A4T0I1W6_WALIC</name>
<evidence type="ECO:0000313" key="4">
    <source>
        <dbReference type="Proteomes" id="UP000306954"/>
    </source>
</evidence>
<dbReference type="GO" id="GO:0000981">
    <property type="term" value="F:DNA-binding transcription factor activity, RNA polymerase II-specific"/>
    <property type="evidence" value="ECO:0007669"/>
    <property type="project" value="TreeGrafter"/>
</dbReference>
<protein>
    <recommendedName>
        <fullName evidence="2">Transcription activator GCR1-like domain-containing protein</fullName>
    </recommendedName>
</protein>
<feature type="region of interest" description="Disordered" evidence="1">
    <location>
        <begin position="62"/>
        <end position="81"/>
    </location>
</feature>
<evidence type="ECO:0000259" key="2">
    <source>
        <dbReference type="Pfam" id="PF12550"/>
    </source>
</evidence>
<dbReference type="InterPro" id="IPR052146">
    <property type="entry name" value="HOT1"/>
</dbReference>
<gene>
    <name evidence="3" type="ORF">E3P90_02159</name>
</gene>
<dbReference type="Proteomes" id="UP000306954">
    <property type="component" value="Unassembled WGS sequence"/>
</dbReference>
<dbReference type="GO" id="GO:0060963">
    <property type="term" value="P:positive regulation of ribosomal protein gene transcription by RNA polymerase II"/>
    <property type="evidence" value="ECO:0007669"/>
    <property type="project" value="TreeGrafter"/>
</dbReference>
<dbReference type="Pfam" id="PF12550">
    <property type="entry name" value="GCR1_C"/>
    <property type="match status" value="1"/>
</dbReference>